<keyword evidence="3" id="KW-0540">Nuclease</keyword>
<dbReference type="InterPro" id="IPR038570">
    <property type="entry name" value="HicA_sf"/>
</dbReference>
<dbReference type="PATRIC" id="fig|423471.3.peg.3388"/>
<evidence type="ECO:0000256" key="6">
    <source>
        <dbReference type="ARBA" id="ARBA00022884"/>
    </source>
</evidence>
<dbReference type="EMBL" id="AESD01000534">
    <property type="protein sequence ID" value="EHJ11659.1"/>
    <property type="molecule type" value="Genomic_DNA"/>
</dbReference>
<keyword evidence="6" id="KW-0694">RNA-binding</keyword>
<keyword evidence="7" id="KW-0346">Stress response</keyword>
<keyword evidence="4" id="KW-0255">Endonuclease</keyword>
<comment type="similarity">
    <text evidence="1">Belongs to the HicA mRNA interferase family.</text>
</comment>
<evidence type="ECO:0000256" key="3">
    <source>
        <dbReference type="ARBA" id="ARBA00022722"/>
    </source>
</evidence>
<reference evidence="8 9" key="1">
    <citation type="journal article" date="2011" name="Front. Microbiol.">
        <title>Two Strains of Crocosphaera watsonii with Highly Conserved Genomes are Distinguished by Strain-Specific Features.</title>
        <authorList>
            <person name="Bench S.R."/>
            <person name="Ilikchyan I.N."/>
            <person name="Tripp H.J."/>
            <person name="Zehr J.P."/>
        </authorList>
    </citation>
    <scope>NUCLEOTIDE SEQUENCE [LARGE SCALE GENOMIC DNA]</scope>
    <source>
        <strain evidence="8 9">WH 0003</strain>
    </source>
</reference>
<dbReference type="Proteomes" id="UP000003477">
    <property type="component" value="Unassembled WGS sequence"/>
</dbReference>
<evidence type="ECO:0000256" key="1">
    <source>
        <dbReference type="ARBA" id="ARBA00006620"/>
    </source>
</evidence>
<organism evidence="8 9">
    <name type="scientific">Crocosphaera watsonii WH 0003</name>
    <dbReference type="NCBI Taxonomy" id="423471"/>
    <lineage>
        <taxon>Bacteria</taxon>
        <taxon>Bacillati</taxon>
        <taxon>Cyanobacteriota</taxon>
        <taxon>Cyanophyceae</taxon>
        <taxon>Oscillatoriophycideae</taxon>
        <taxon>Chroococcales</taxon>
        <taxon>Aphanothecaceae</taxon>
        <taxon>Crocosphaera</taxon>
    </lineage>
</organism>
<evidence type="ECO:0000256" key="2">
    <source>
        <dbReference type="ARBA" id="ARBA00022649"/>
    </source>
</evidence>
<keyword evidence="2" id="KW-1277">Toxin-antitoxin system</keyword>
<dbReference type="SUPFAM" id="SSF54786">
    <property type="entry name" value="YcfA/nrd intein domain"/>
    <property type="match status" value="1"/>
</dbReference>
<gene>
    <name evidence="8" type="ORF">CWATWH0003_3607</name>
</gene>
<dbReference type="Gene3D" id="3.30.920.30">
    <property type="entry name" value="Hypothetical protein"/>
    <property type="match status" value="1"/>
</dbReference>
<evidence type="ECO:0000313" key="8">
    <source>
        <dbReference type="EMBL" id="EHJ11659.1"/>
    </source>
</evidence>
<dbReference type="RefSeq" id="WP_007311625.1">
    <property type="nucleotide sequence ID" value="NZ_AESD01000534.1"/>
</dbReference>
<evidence type="ECO:0000313" key="9">
    <source>
        <dbReference type="Proteomes" id="UP000003477"/>
    </source>
</evidence>
<keyword evidence="5" id="KW-0378">Hydrolase</keyword>
<protein>
    <recommendedName>
        <fullName evidence="10">YcfA family protein</fullName>
    </recommendedName>
</protein>
<dbReference type="Pfam" id="PF07927">
    <property type="entry name" value="HicA_toxin"/>
    <property type="match status" value="1"/>
</dbReference>
<comment type="caution">
    <text evidence="8">The sequence shown here is derived from an EMBL/GenBank/DDBJ whole genome shotgun (WGS) entry which is preliminary data.</text>
</comment>
<evidence type="ECO:0000256" key="4">
    <source>
        <dbReference type="ARBA" id="ARBA00022759"/>
    </source>
</evidence>
<dbReference type="AlphaFoldDB" id="G5J822"/>
<evidence type="ECO:0000256" key="5">
    <source>
        <dbReference type="ARBA" id="ARBA00022801"/>
    </source>
</evidence>
<evidence type="ECO:0008006" key="10">
    <source>
        <dbReference type="Google" id="ProtNLM"/>
    </source>
</evidence>
<dbReference type="GeneID" id="88767130"/>
<name>G5J822_CROWT</name>
<evidence type="ECO:0000256" key="7">
    <source>
        <dbReference type="ARBA" id="ARBA00023016"/>
    </source>
</evidence>
<dbReference type="GO" id="GO:0016787">
    <property type="term" value="F:hydrolase activity"/>
    <property type="evidence" value="ECO:0007669"/>
    <property type="project" value="UniProtKB-KW"/>
</dbReference>
<proteinExistence type="inferred from homology"/>
<sequence>MPNVPGVNHKRAIKAFEKAGFSIVRQGKHITMTDGEHILIIPRANPINGYTMGAIIKGSGMTVKEFKKLL</sequence>
<dbReference type="GO" id="GO:0004519">
    <property type="term" value="F:endonuclease activity"/>
    <property type="evidence" value="ECO:0007669"/>
    <property type="project" value="UniProtKB-KW"/>
</dbReference>
<dbReference type="GO" id="GO:0003729">
    <property type="term" value="F:mRNA binding"/>
    <property type="evidence" value="ECO:0007669"/>
    <property type="project" value="InterPro"/>
</dbReference>
<accession>G5J822</accession>
<dbReference type="InterPro" id="IPR012933">
    <property type="entry name" value="HicA_mRNA_interferase"/>
</dbReference>